<name>A0A9J5YJ70_SOLCO</name>
<evidence type="ECO:0000313" key="1">
    <source>
        <dbReference type="EMBL" id="KAG5599704.1"/>
    </source>
</evidence>
<proteinExistence type="predicted"/>
<dbReference type="AlphaFoldDB" id="A0A9J5YJ70"/>
<organism evidence="1 2">
    <name type="scientific">Solanum commersonii</name>
    <name type="common">Commerson's wild potato</name>
    <name type="synonym">Commerson's nightshade</name>
    <dbReference type="NCBI Taxonomy" id="4109"/>
    <lineage>
        <taxon>Eukaryota</taxon>
        <taxon>Viridiplantae</taxon>
        <taxon>Streptophyta</taxon>
        <taxon>Embryophyta</taxon>
        <taxon>Tracheophyta</taxon>
        <taxon>Spermatophyta</taxon>
        <taxon>Magnoliopsida</taxon>
        <taxon>eudicotyledons</taxon>
        <taxon>Gunneridae</taxon>
        <taxon>Pentapetalae</taxon>
        <taxon>asterids</taxon>
        <taxon>lamiids</taxon>
        <taxon>Solanales</taxon>
        <taxon>Solanaceae</taxon>
        <taxon>Solanoideae</taxon>
        <taxon>Solaneae</taxon>
        <taxon>Solanum</taxon>
    </lineage>
</organism>
<protein>
    <submittedName>
        <fullName evidence="1">Uncharacterized protein</fullName>
    </submittedName>
</protein>
<gene>
    <name evidence="1" type="ORF">H5410_031074</name>
</gene>
<keyword evidence="2" id="KW-1185">Reference proteome</keyword>
<reference evidence="1 2" key="1">
    <citation type="submission" date="2020-09" db="EMBL/GenBank/DDBJ databases">
        <title>De no assembly of potato wild relative species, Solanum commersonii.</title>
        <authorList>
            <person name="Cho K."/>
        </authorList>
    </citation>
    <scope>NUCLEOTIDE SEQUENCE [LARGE SCALE GENOMIC DNA]</scope>
    <source>
        <strain evidence="1">LZ3.2</strain>
        <tissue evidence="1">Leaf</tissue>
    </source>
</reference>
<feature type="non-terminal residue" evidence="1">
    <location>
        <position position="134"/>
    </location>
</feature>
<sequence>QTQVQSLKKGVSNSATEESIMNAHNKTQFTYAKNKCALKDSICDSPISKNLMPTILASNASSSLTKVFKCPHTRNDSIFTQWFIVTQDQKGLLMVCNGAECKVMRGSIFLKIMGNIRLSLHFLTCPYLFTTPPT</sequence>
<dbReference type="EMBL" id="JACXVP010000006">
    <property type="protein sequence ID" value="KAG5599704.1"/>
    <property type="molecule type" value="Genomic_DNA"/>
</dbReference>
<dbReference type="Proteomes" id="UP000824120">
    <property type="component" value="Chromosome 6"/>
</dbReference>
<evidence type="ECO:0000313" key="2">
    <source>
        <dbReference type="Proteomes" id="UP000824120"/>
    </source>
</evidence>
<accession>A0A9J5YJ70</accession>
<comment type="caution">
    <text evidence="1">The sequence shown here is derived from an EMBL/GenBank/DDBJ whole genome shotgun (WGS) entry which is preliminary data.</text>
</comment>